<evidence type="ECO:0000256" key="3">
    <source>
        <dbReference type="ARBA" id="ARBA00023239"/>
    </source>
</evidence>
<dbReference type="InterPro" id="IPR018951">
    <property type="entry name" value="Fumarase_C_C"/>
</dbReference>
<evidence type="ECO:0000256" key="1">
    <source>
        <dbReference type="ARBA" id="ARBA00001494"/>
    </source>
</evidence>
<dbReference type="KEGG" id="erl:AOC36_08125"/>
<dbReference type="RefSeq" id="WP_067633218.1">
    <property type="nucleotide sequence ID" value="NZ_CP013213.1"/>
</dbReference>
<dbReference type="EMBL" id="CP013213">
    <property type="protein sequence ID" value="AMC93953.1"/>
    <property type="molecule type" value="Genomic_DNA"/>
</dbReference>
<dbReference type="FunFam" id="1.10.40.30:FF:000002">
    <property type="entry name" value="Fumarate hydratase class II"/>
    <property type="match status" value="1"/>
</dbReference>
<sequence>MSANHQFESVTLDDTKTWGKNTQRSLNNFPIGTEKMPKDLIKALLEVKYACALSNMTQGILSQEKGNAIMEAIDTLLDTDFMIHFPLSVWQTGSGTQTNMNANEVIAHIGGHGLHPNDDVNKGQSSNDVFPTALHIMTLSMIQNTLLPTLTQCIKTLEELEVQSHALIKTGRTHLQDATPLSFGQEVSAWVSMLNQNKSQIEDSLKYVLDLAIGGTAVGTGLNTYNGFDKDVCDVLNQRLNLNVKPQLNKFHGLSSKDALVNTHNAITTCATNIMKMANDIRWLASGPRTGLGELELPANEAGSSIMPGKVNPTQIEALTMVCVQIMGNNQTMTIANSQGNFQLNVYMPLMGYTLWQSITLLSDSLDSFTKRCLMGLKPITSKMAYNLEHTLMSATALNQTLGYDQTTKLVNEAHEKGLSIKEVVLGHQLMSEEDFDQNLNVKSMIKPYDIKGK</sequence>
<dbReference type="Gene3D" id="1.10.275.10">
    <property type="entry name" value="Fumarase/aspartase (N-terminal domain)"/>
    <property type="match status" value="1"/>
</dbReference>
<dbReference type="PANTHER" id="PTHR11444">
    <property type="entry name" value="ASPARTATEAMMONIA/ARGININOSUCCINATE/ADENYLOSUCCINATE LYASE"/>
    <property type="match status" value="1"/>
</dbReference>
<evidence type="ECO:0000259" key="4">
    <source>
        <dbReference type="Pfam" id="PF00206"/>
    </source>
</evidence>
<dbReference type="GO" id="GO:0006106">
    <property type="term" value="P:fumarate metabolic process"/>
    <property type="evidence" value="ECO:0007669"/>
    <property type="project" value="InterPro"/>
</dbReference>
<dbReference type="Pfam" id="PF00206">
    <property type="entry name" value="Lyase_1"/>
    <property type="match status" value="1"/>
</dbReference>
<name>A0A0X8H0S6_9FIRM</name>
<dbReference type="InterPro" id="IPR022761">
    <property type="entry name" value="Fumarate_lyase_N"/>
</dbReference>
<proteinExistence type="inferred from homology"/>
<gene>
    <name evidence="6" type="ORF">AOC36_08125</name>
</gene>
<accession>A0A0X8H0S6</accession>
<reference evidence="6 7" key="1">
    <citation type="submission" date="2015-10" db="EMBL/GenBank/DDBJ databases">
        <title>Erysipelothrix larvae sp. LV19 isolated from the larval gut of the rhinoceros beetle, Trypoxylus dichotomus.</title>
        <authorList>
            <person name="Lim S."/>
            <person name="Kim B.-C."/>
        </authorList>
    </citation>
    <scope>NUCLEOTIDE SEQUENCE [LARGE SCALE GENOMIC DNA]</scope>
    <source>
        <strain evidence="6 7">LV19</strain>
    </source>
</reference>
<dbReference type="GO" id="GO:0006099">
    <property type="term" value="P:tricarboxylic acid cycle"/>
    <property type="evidence" value="ECO:0007669"/>
    <property type="project" value="InterPro"/>
</dbReference>
<dbReference type="SUPFAM" id="SSF48557">
    <property type="entry name" value="L-aspartase-like"/>
    <property type="match status" value="1"/>
</dbReference>
<dbReference type="InterPro" id="IPR005677">
    <property type="entry name" value="Fum_hydII"/>
</dbReference>
<evidence type="ECO:0000313" key="7">
    <source>
        <dbReference type="Proteomes" id="UP000063781"/>
    </source>
</evidence>
<organism evidence="6 7">
    <name type="scientific">Erysipelothrix larvae</name>
    <dbReference type="NCBI Taxonomy" id="1514105"/>
    <lineage>
        <taxon>Bacteria</taxon>
        <taxon>Bacillati</taxon>
        <taxon>Bacillota</taxon>
        <taxon>Erysipelotrichia</taxon>
        <taxon>Erysipelotrichales</taxon>
        <taxon>Erysipelotrichaceae</taxon>
        <taxon>Erysipelothrix</taxon>
    </lineage>
</organism>
<keyword evidence="3" id="KW-0456">Lyase</keyword>
<dbReference type="PROSITE" id="PS00163">
    <property type="entry name" value="FUMARATE_LYASES"/>
    <property type="match status" value="1"/>
</dbReference>
<evidence type="ECO:0000259" key="5">
    <source>
        <dbReference type="Pfam" id="PF10415"/>
    </source>
</evidence>
<dbReference type="STRING" id="1514105.AOC36_08125"/>
<dbReference type="InterPro" id="IPR000362">
    <property type="entry name" value="Fumarate_lyase_fam"/>
</dbReference>
<dbReference type="Proteomes" id="UP000063781">
    <property type="component" value="Chromosome"/>
</dbReference>
<dbReference type="Gene3D" id="1.10.40.30">
    <property type="entry name" value="Fumarase/aspartase (C-terminal domain)"/>
    <property type="match status" value="1"/>
</dbReference>
<evidence type="ECO:0000256" key="2">
    <source>
        <dbReference type="ARBA" id="ARBA00009084"/>
    </source>
</evidence>
<dbReference type="OrthoDB" id="9802809at2"/>
<dbReference type="Pfam" id="PF10415">
    <property type="entry name" value="FumaraseC_C"/>
    <property type="match status" value="1"/>
</dbReference>
<comment type="similarity">
    <text evidence="2">Belongs to the class-II fumarase/aspartase family. Fumarase subfamily.</text>
</comment>
<dbReference type="GO" id="GO:0004333">
    <property type="term" value="F:fumarate hydratase activity"/>
    <property type="evidence" value="ECO:0007669"/>
    <property type="project" value="InterPro"/>
</dbReference>
<dbReference type="InterPro" id="IPR024083">
    <property type="entry name" value="Fumarase/histidase_N"/>
</dbReference>
<comment type="catalytic activity">
    <reaction evidence="1">
        <text>L-aspartate = fumarate + NH4(+)</text>
        <dbReference type="Rhea" id="RHEA:16601"/>
        <dbReference type="ChEBI" id="CHEBI:28938"/>
        <dbReference type="ChEBI" id="CHEBI:29806"/>
        <dbReference type="ChEBI" id="CHEBI:29991"/>
        <dbReference type="EC" id="4.3.1.1"/>
    </reaction>
</comment>
<dbReference type="PRINTS" id="PR00145">
    <property type="entry name" value="ARGSUCLYASE"/>
</dbReference>
<feature type="domain" description="Fumarase C C-terminal" evidence="5">
    <location>
        <begin position="395"/>
        <end position="447"/>
    </location>
</feature>
<feature type="domain" description="Fumarate lyase N-terminal" evidence="4">
    <location>
        <begin position="15"/>
        <end position="328"/>
    </location>
</feature>
<dbReference type="GO" id="GO:0006108">
    <property type="term" value="P:malate metabolic process"/>
    <property type="evidence" value="ECO:0007669"/>
    <property type="project" value="TreeGrafter"/>
</dbReference>
<protein>
    <submittedName>
        <fullName evidence="6">Class II fumarate hydratase</fullName>
    </submittedName>
</protein>
<dbReference type="PRINTS" id="PR00149">
    <property type="entry name" value="FUMRATELYASE"/>
</dbReference>
<dbReference type="InterPro" id="IPR008948">
    <property type="entry name" value="L-Aspartase-like"/>
</dbReference>
<dbReference type="PANTHER" id="PTHR11444:SF1">
    <property type="entry name" value="FUMARATE HYDRATASE, MITOCHONDRIAL"/>
    <property type="match status" value="1"/>
</dbReference>
<dbReference type="Gene3D" id="1.20.200.10">
    <property type="entry name" value="Fumarase/aspartase (Central domain)"/>
    <property type="match status" value="1"/>
</dbReference>
<dbReference type="FunFam" id="1.20.200.10:FF:000001">
    <property type="entry name" value="Fumarate hydratase, mitochondrial"/>
    <property type="match status" value="1"/>
</dbReference>
<dbReference type="AlphaFoldDB" id="A0A0X8H0S6"/>
<evidence type="ECO:0000313" key="6">
    <source>
        <dbReference type="EMBL" id="AMC93953.1"/>
    </source>
</evidence>
<keyword evidence="7" id="KW-1185">Reference proteome</keyword>
<dbReference type="InterPro" id="IPR020557">
    <property type="entry name" value="Fumarate_lyase_CS"/>
</dbReference>
<dbReference type="GO" id="GO:0008797">
    <property type="term" value="F:aspartate ammonia-lyase activity"/>
    <property type="evidence" value="ECO:0007669"/>
    <property type="project" value="UniProtKB-EC"/>
</dbReference>